<evidence type="ECO:0000256" key="3">
    <source>
        <dbReference type="ARBA" id="ARBA00022840"/>
    </source>
</evidence>
<dbReference type="Gene3D" id="3.40.50.300">
    <property type="entry name" value="P-loop containing nucleotide triphosphate hydrolases"/>
    <property type="match status" value="1"/>
</dbReference>
<feature type="domain" description="ABC transporter" evidence="4">
    <location>
        <begin position="2"/>
        <end position="239"/>
    </location>
</feature>
<dbReference type="InterPro" id="IPR017911">
    <property type="entry name" value="MacB-like_ATP-bd"/>
</dbReference>
<evidence type="ECO:0000259" key="4">
    <source>
        <dbReference type="PROSITE" id="PS50893"/>
    </source>
</evidence>
<evidence type="ECO:0000313" key="5">
    <source>
        <dbReference type="EMBL" id="GAA3614278.1"/>
    </source>
</evidence>
<sequence>MFSAVQVVKTYGFGETSVRALGQVSVGFESGRFTAIKGPSGSGKSTLMHCLAGLDTITSGQIWVGGTELSTLSDRDLTRPRRDRIGFIFQAFNLVPHLSALKNITLPLALTGRPHGPGLMDHLVGVPGIGGRLSHGSAELSGGQQQRVAIVRGLISRPAVVFADEPTGNLDSRSSDEVLSLLQSLTMDRGQTTVMVTHDGATAACAHRAVLLSDNRVVNDIPAPSVASVVAAMAGLRGASSPR</sequence>
<dbReference type="GO" id="GO:0005524">
    <property type="term" value="F:ATP binding"/>
    <property type="evidence" value="ECO:0007669"/>
    <property type="project" value="UniProtKB-KW"/>
</dbReference>
<dbReference type="EMBL" id="BAAAZO010000005">
    <property type="protein sequence ID" value="GAA3614278.1"/>
    <property type="molecule type" value="Genomic_DNA"/>
</dbReference>
<name>A0ABP6ZNH3_9ACTN</name>
<dbReference type="PROSITE" id="PS50893">
    <property type="entry name" value="ABC_TRANSPORTER_2"/>
    <property type="match status" value="1"/>
</dbReference>
<dbReference type="InterPro" id="IPR027417">
    <property type="entry name" value="P-loop_NTPase"/>
</dbReference>
<dbReference type="InterPro" id="IPR017871">
    <property type="entry name" value="ABC_transporter-like_CS"/>
</dbReference>
<gene>
    <name evidence="5" type="ORF">GCM10022223_33140</name>
</gene>
<evidence type="ECO:0000256" key="2">
    <source>
        <dbReference type="ARBA" id="ARBA00022741"/>
    </source>
</evidence>
<keyword evidence="6" id="KW-1185">Reference proteome</keyword>
<keyword evidence="3 5" id="KW-0067">ATP-binding</keyword>
<comment type="caution">
    <text evidence="5">The sequence shown here is derived from an EMBL/GenBank/DDBJ whole genome shotgun (WGS) entry which is preliminary data.</text>
</comment>
<dbReference type="PROSITE" id="PS00211">
    <property type="entry name" value="ABC_TRANSPORTER_1"/>
    <property type="match status" value="1"/>
</dbReference>
<keyword evidence="1" id="KW-0813">Transport</keyword>
<accession>A0ABP6ZNH3</accession>
<dbReference type="InterPro" id="IPR015854">
    <property type="entry name" value="ABC_transpr_LolD-like"/>
</dbReference>
<protein>
    <submittedName>
        <fullName evidence="5">ABC transporter ATP-binding protein</fullName>
    </submittedName>
</protein>
<dbReference type="InterPro" id="IPR003439">
    <property type="entry name" value="ABC_transporter-like_ATP-bd"/>
</dbReference>
<proteinExistence type="predicted"/>
<dbReference type="SMART" id="SM00382">
    <property type="entry name" value="AAA"/>
    <property type="match status" value="1"/>
</dbReference>
<evidence type="ECO:0000256" key="1">
    <source>
        <dbReference type="ARBA" id="ARBA00022448"/>
    </source>
</evidence>
<dbReference type="Pfam" id="PF00005">
    <property type="entry name" value="ABC_tran"/>
    <property type="match status" value="1"/>
</dbReference>
<dbReference type="SUPFAM" id="SSF52540">
    <property type="entry name" value="P-loop containing nucleoside triphosphate hydrolases"/>
    <property type="match status" value="1"/>
</dbReference>
<dbReference type="CDD" id="cd03255">
    <property type="entry name" value="ABC_MJ0796_LolCDE_FtsE"/>
    <property type="match status" value="1"/>
</dbReference>
<reference evidence="6" key="1">
    <citation type="journal article" date="2019" name="Int. J. Syst. Evol. Microbiol.">
        <title>The Global Catalogue of Microorganisms (GCM) 10K type strain sequencing project: providing services to taxonomists for standard genome sequencing and annotation.</title>
        <authorList>
            <consortium name="The Broad Institute Genomics Platform"/>
            <consortium name="The Broad Institute Genome Sequencing Center for Infectious Disease"/>
            <person name="Wu L."/>
            <person name="Ma J."/>
        </authorList>
    </citation>
    <scope>NUCLEOTIDE SEQUENCE [LARGE SCALE GENOMIC DNA]</scope>
    <source>
        <strain evidence="6">JCM 16902</strain>
    </source>
</reference>
<dbReference type="InterPro" id="IPR003593">
    <property type="entry name" value="AAA+_ATPase"/>
</dbReference>
<dbReference type="Proteomes" id="UP001501074">
    <property type="component" value="Unassembled WGS sequence"/>
</dbReference>
<organism evidence="5 6">
    <name type="scientific">Kineosporia mesophila</name>
    <dbReference type="NCBI Taxonomy" id="566012"/>
    <lineage>
        <taxon>Bacteria</taxon>
        <taxon>Bacillati</taxon>
        <taxon>Actinomycetota</taxon>
        <taxon>Actinomycetes</taxon>
        <taxon>Kineosporiales</taxon>
        <taxon>Kineosporiaceae</taxon>
        <taxon>Kineosporia</taxon>
    </lineage>
</organism>
<keyword evidence="2" id="KW-0547">Nucleotide-binding</keyword>
<evidence type="ECO:0000313" key="6">
    <source>
        <dbReference type="Proteomes" id="UP001501074"/>
    </source>
</evidence>
<dbReference type="PANTHER" id="PTHR24220:SF685">
    <property type="entry name" value="ABC TRANSPORTER RELATED"/>
    <property type="match status" value="1"/>
</dbReference>
<dbReference type="PANTHER" id="PTHR24220">
    <property type="entry name" value="IMPORT ATP-BINDING PROTEIN"/>
    <property type="match status" value="1"/>
</dbReference>